<dbReference type="GeneID" id="105425885"/>
<organism evidence="2 3">
    <name type="scientific">Pogonomyrmex barbatus</name>
    <name type="common">red harvester ant</name>
    <dbReference type="NCBI Taxonomy" id="144034"/>
    <lineage>
        <taxon>Eukaryota</taxon>
        <taxon>Metazoa</taxon>
        <taxon>Ecdysozoa</taxon>
        <taxon>Arthropoda</taxon>
        <taxon>Hexapoda</taxon>
        <taxon>Insecta</taxon>
        <taxon>Pterygota</taxon>
        <taxon>Neoptera</taxon>
        <taxon>Endopterygota</taxon>
        <taxon>Hymenoptera</taxon>
        <taxon>Apocrita</taxon>
        <taxon>Aculeata</taxon>
        <taxon>Formicoidea</taxon>
        <taxon>Formicidae</taxon>
        <taxon>Myrmicinae</taxon>
        <taxon>Pogonomyrmex</taxon>
    </lineage>
</organism>
<proteinExistence type="predicted"/>
<dbReference type="AlphaFoldDB" id="A0A6I9WT95"/>
<keyword evidence="2" id="KW-1185">Reference proteome</keyword>
<sequence>MLLDTKNTNCNEYKLDCINTNKNMSDVTKSSTDADEDEPSEYAPSRSASSLPTYSDENNNTKNNRKNVSINKSNMFSGLVISNVHSLGTKTCDDSEMYVTESSRKQTYTKKLFLLQKTAEQNSTVLRNHILMKRKLKNLQYYRKEIPREKK</sequence>
<protein>
    <submittedName>
        <fullName evidence="3">Uncharacterized protein LOC105425885</fullName>
    </submittedName>
</protein>
<feature type="region of interest" description="Disordered" evidence="1">
    <location>
        <begin position="24"/>
        <end position="69"/>
    </location>
</feature>
<dbReference type="RefSeq" id="XP_011635161.1">
    <property type="nucleotide sequence ID" value="XM_011636859.2"/>
</dbReference>
<reference evidence="3" key="1">
    <citation type="submission" date="2025-08" db="UniProtKB">
        <authorList>
            <consortium name="RefSeq"/>
        </authorList>
    </citation>
    <scope>IDENTIFICATION</scope>
</reference>
<evidence type="ECO:0000256" key="1">
    <source>
        <dbReference type="SAM" id="MobiDB-lite"/>
    </source>
</evidence>
<dbReference type="KEGG" id="pbar:105425885"/>
<name>A0A6I9WT95_9HYME</name>
<evidence type="ECO:0000313" key="2">
    <source>
        <dbReference type="Proteomes" id="UP000504615"/>
    </source>
</evidence>
<accession>A0A6I9WT95</accession>
<evidence type="ECO:0000313" key="3">
    <source>
        <dbReference type="RefSeq" id="XP_011635161.1"/>
    </source>
</evidence>
<gene>
    <name evidence="3" type="primary">LOC105425885</name>
</gene>
<dbReference type="Proteomes" id="UP000504615">
    <property type="component" value="Unplaced"/>
</dbReference>
<feature type="compositionally biased region" description="Polar residues" evidence="1">
    <location>
        <begin position="46"/>
        <end position="57"/>
    </location>
</feature>